<name>A0ABS3CVL1_9ALTE</name>
<reference evidence="1 2" key="1">
    <citation type="submission" date="2021-03" db="EMBL/GenBank/DDBJ databases">
        <title>novel species isolated from a fishpond in China.</title>
        <authorList>
            <person name="Lu H."/>
            <person name="Cai Z."/>
        </authorList>
    </citation>
    <scope>NUCLEOTIDE SEQUENCE [LARGE SCALE GENOMIC DNA]</scope>
    <source>
        <strain evidence="1 2">Y57</strain>
    </source>
</reference>
<evidence type="ECO:0000313" key="2">
    <source>
        <dbReference type="Proteomes" id="UP000663992"/>
    </source>
</evidence>
<keyword evidence="2" id="KW-1185">Reference proteome</keyword>
<protein>
    <submittedName>
        <fullName evidence="1">Uncharacterized protein</fullName>
    </submittedName>
</protein>
<gene>
    <name evidence="1" type="ORF">J0A65_11280</name>
</gene>
<sequence length="276" mass="31860">MDEQRLTDEDISFFNNEPHDFLLSSEDFISLNRDKFEYLRNTLDNKHIVVIYAWRRASYKLYSIWQETVKHGGTESFFAYYHDHLARPGQSQMLSADLKVAMFCHVFGKENVKVLDYDASQRSRSLIPDFMNVIGQPYQDDMIQSDKNPDAVNRSMDIADIEVIRALNHVFKANFGVTGSWVRNQYIKHLPALVVAGLDDLKAIVRSAERELRVGNYFVDSRCEKVMLSRFSDNLVNYQPNNELASIKVVSDEWAFSLPAQQLIGKIAHVLRLADE</sequence>
<organism evidence="1 2">
    <name type="scientific">Bowmanella yangjiangensis</name>
    <dbReference type="NCBI Taxonomy" id="2811230"/>
    <lineage>
        <taxon>Bacteria</taxon>
        <taxon>Pseudomonadati</taxon>
        <taxon>Pseudomonadota</taxon>
        <taxon>Gammaproteobacteria</taxon>
        <taxon>Alteromonadales</taxon>
        <taxon>Alteromonadaceae</taxon>
        <taxon>Bowmanella</taxon>
    </lineage>
</organism>
<dbReference type="Proteomes" id="UP000663992">
    <property type="component" value="Unassembled WGS sequence"/>
</dbReference>
<evidence type="ECO:0000313" key="1">
    <source>
        <dbReference type="EMBL" id="MBN7820451.1"/>
    </source>
</evidence>
<comment type="caution">
    <text evidence="1">The sequence shown here is derived from an EMBL/GenBank/DDBJ whole genome shotgun (WGS) entry which is preliminary data.</text>
</comment>
<accession>A0ABS3CVL1</accession>
<dbReference type="RefSeq" id="WP_206594283.1">
    <property type="nucleotide sequence ID" value="NZ_JAFKCS010000009.1"/>
</dbReference>
<proteinExistence type="predicted"/>
<dbReference type="EMBL" id="JAFKCS010000009">
    <property type="protein sequence ID" value="MBN7820451.1"/>
    <property type="molecule type" value="Genomic_DNA"/>
</dbReference>